<sequence>MDWEFFRLYALVAAGLVVVIFILFAVMEATGPGVFLLLLVALGIAAASESRGKRKGGPGDEDGWSSDAGGGE</sequence>
<dbReference type="Proteomes" id="UP000238312">
    <property type="component" value="Unassembled WGS sequence"/>
</dbReference>
<proteinExistence type="predicted"/>
<evidence type="ECO:0000256" key="1">
    <source>
        <dbReference type="SAM" id="MobiDB-lite"/>
    </source>
</evidence>
<dbReference type="RefSeq" id="WP_106239816.1">
    <property type="nucleotide sequence ID" value="NZ_PVNG01000006.1"/>
</dbReference>
<feature type="transmembrane region" description="Helical" evidence="2">
    <location>
        <begin position="32"/>
        <end position="48"/>
    </location>
</feature>
<name>A0A2T0N2J8_9ACTN</name>
<keyword evidence="4" id="KW-1185">Reference proteome</keyword>
<accession>A0A2T0N2J8</accession>
<feature type="region of interest" description="Disordered" evidence="1">
    <location>
        <begin position="48"/>
        <end position="72"/>
    </location>
</feature>
<keyword evidence="2" id="KW-0472">Membrane</keyword>
<dbReference type="EMBL" id="PVNG01000006">
    <property type="protein sequence ID" value="PRX66175.1"/>
    <property type="molecule type" value="Genomic_DNA"/>
</dbReference>
<reference evidence="3 4" key="1">
    <citation type="submission" date="2018-03" db="EMBL/GenBank/DDBJ databases">
        <title>Genomic Encyclopedia of Type Strains, Phase III (KMG-III): the genomes of soil and plant-associated and newly described type strains.</title>
        <authorList>
            <person name="Whitman W."/>
        </authorList>
    </citation>
    <scope>NUCLEOTIDE SEQUENCE [LARGE SCALE GENOMIC DNA]</scope>
    <source>
        <strain evidence="3 4">CGMCC 4.7104</strain>
    </source>
</reference>
<keyword evidence="2" id="KW-0812">Transmembrane</keyword>
<comment type="caution">
    <text evidence="3">The sequence shown here is derived from an EMBL/GenBank/DDBJ whole genome shotgun (WGS) entry which is preliminary data.</text>
</comment>
<feature type="transmembrane region" description="Helical" evidence="2">
    <location>
        <begin position="7"/>
        <end position="26"/>
    </location>
</feature>
<evidence type="ECO:0000313" key="4">
    <source>
        <dbReference type="Proteomes" id="UP000238312"/>
    </source>
</evidence>
<gene>
    <name evidence="3" type="ORF">B0I32_106311</name>
</gene>
<protein>
    <submittedName>
        <fullName evidence="3">Uncharacterized protein</fullName>
    </submittedName>
</protein>
<organism evidence="3 4">
    <name type="scientific">Nonomuraea fuscirosea</name>
    <dbReference type="NCBI Taxonomy" id="1291556"/>
    <lineage>
        <taxon>Bacteria</taxon>
        <taxon>Bacillati</taxon>
        <taxon>Actinomycetota</taxon>
        <taxon>Actinomycetes</taxon>
        <taxon>Streptosporangiales</taxon>
        <taxon>Streptosporangiaceae</taxon>
        <taxon>Nonomuraea</taxon>
    </lineage>
</organism>
<evidence type="ECO:0000256" key="2">
    <source>
        <dbReference type="SAM" id="Phobius"/>
    </source>
</evidence>
<dbReference type="AlphaFoldDB" id="A0A2T0N2J8"/>
<evidence type="ECO:0000313" key="3">
    <source>
        <dbReference type="EMBL" id="PRX66175.1"/>
    </source>
</evidence>
<keyword evidence="2" id="KW-1133">Transmembrane helix</keyword>